<feature type="transmembrane region" description="Helical" evidence="6">
    <location>
        <begin position="254"/>
        <end position="273"/>
    </location>
</feature>
<keyword evidence="4 6" id="KW-1133">Transmembrane helix</keyword>
<dbReference type="GO" id="GO:0005886">
    <property type="term" value="C:plasma membrane"/>
    <property type="evidence" value="ECO:0007669"/>
    <property type="project" value="UniProtKB-SubCell"/>
</dbReference>
<evidence type="ECO:0000256" key="6">
    <source>
        <dbReference type="SAM" id="Phobius"/>
    </source>
</evidence>
<comment type="caution">
    <text evidence="7">The sequence shown here is derived from an EMBL/GenBank/DDBJ whole genome shotgun (WGS) entry which is preliminary data.</text>
</comment>
<comment type="subcellular location">
    <subcellularLocation>
        <location evidence="1">Cell membrane</location>
        <topology evidence="1">Multi-pass membrane protein</topology>
    </subcellularLocation>
</comment>
<feature type="transmembrane region" description="Helical" evidence="6">
    <location>
        <begin position="6"/>
        <end position="31"/>
    </location>
</feature>
<keyword evidence="3 6" id="KW-0812">Transmembrane</keyword>
<proteinExistence type="predicted"/>
<keyword evidence="2" id="KW-1003">Cell membrane</keyword>
<feature type="transmembrane region" description="Helical" evidence="6">
    <location>
        <begin position="67"/>
        <end position="86"/>
    </location>
</feature>
<feature type="transmembrane region" description="Helical" evidence="6">
    <location>
        <begin position="43"/>
        <end position="61"/>
    </location>
</feature>
<feature type="transmembrane region" description="Helical" evidence="6">
    <location>
        <begin position="147"/>
        <end position="170"/>
    </location>
</feature>
<dbReference type="STRING" id="1817867.A3F83_11760"/>
<feature type="non-terminal residue" evidence="7">
    <location>
        <position position="1"/>
    </location>
</feature>
<feature type="transmembrane region" description="Helical" evidence="6">
    <location>
        <begin position="339"/>
        <end position="360"/>
    </location>
</feature>
<keyword evidence="5 6" id="KW-0472">Membrane</keyword>
<sequence length="384" mass="42267">SEPLIGILHICALCLPFTVCNRVLIKAIIAFQKIGYRVAVNQVVTPLVRLIFTVLLVLAGMRAEGAMWAYLASEAASWCILIWLLNNRVFPLFSKGGERGAFEFRQFFAYCLPLLLAGTIDLVLNNIDAVMTGYFLDKSQVGIYGTAVRLASMVALGVELLNPLFLSIITQAWASNNESIISATFSNNNRWYHYITLPATVLLVLLSSEIMVLFWGESFAPGAPSLALLTLGRAFYYLTSTSIFLLSMHGATRLILGINLTSAVLNIILNYYLIQWLGITGAALATAISMTVSGGLAIIAGKRRHKGAGLQVFFPRIIAAAILPAPVVLLLKYPLLSGWPGLVSIPAAYLLLYLLLLKLFRVFTADDRYIWRQIMARLKWSNSD</sequence>
<feature type="transmembrane region" description="Helical" evidence="6">
    <location>
        <begin position="226"/>
        <end position="247"/>
    </location>
</feature>
<dbReference type="EMBL" id="MFIX01000017">
    <property type="protein sequence ID" value="OGG06611.1"/>
    <property type="molecule type" value="Genomic_DNA"/>
</dbReference>
<dbReference type="Pfam" id="PF13440">
    <property type="entry name" value="Polysacc_synt_3"/>
    <property type="match status" value="1"/>
</dbReference>
<evidence type="ECO:0000256" key="3">
    <source>
        <dbReference type="ARBA" id="ARBA00022692"/>
    </source>
</evidence>
<organism evidence="7 8">
    <name type="scientific">Candidatus Glassbacteria bacterium RIFCSPLOWO2_12_FULL_58_11</name>
    <dbReference type="NCBI Taxonomy" id="1817867"/>
    <lineage>
        <taxon>Bacteria</taxon>
        <taxon>Candidatus Glassiibacteriota</taxon>
    </lineage>
</organism>
<evidence type="ECO:0000256" key="2">
    <source>
        <dbReference type="ARBA" id="ARBA00022475"/>
    </source>
</evidence>
<feature type="transmembrane region" description="Helical" evidence="6">
    <location>
        <begin position="279"/>
        <end position="301"/>
    </location>
</feature>
<feature type="transmembrane region" description="Helical" evidence="6">
    <location>
        <begin position="313"/>
        <end position="333"/>
    </location>
</feature>
<accession>A0A1F5Z2D8</accession>
<gene>
    <name evidence="7" type="ORF">A3F83_11760</name>
</gene>
<evidence type="ECO:0000256" key="1">
    <source>
        <dbReference type="ARBA" id="ARBA00004651"/>
    </source>
</evidence>
<name>A0A1F5Z2D8_9BACT</name>
<reference evidence="7 8" key="1">
    <citation type="journal article" date="2016" name="Nat. Commun.">
        <title>Thousands of microbial genomes shed light on interconnected biogeochemical processes in an aquifer system.</title>
        <authorList>
            <person name="Anantharaman K."/>
            <person name="Brown C.T."/>
            <person name="Hug L.A."/>
            <person name="Sharon I."/>
            <person name="Castelle C.J."/>
            <person name="Probst A.J."/>
            <person name="Thomas B.C."/>
            <person name="Singh A."/>
            <person name="Wilkins M.J."/>
            <person name="Karaoz U."/>
            <person name="Brodie E.L."/>
            <person name="Williams K.H."/>
            <person name="Hubbard S.S."/>
            <person name="Banfield J.F."/>
        </authorList>
    </citation>
    <scope>NUCLEOTIDE SEQUENCE [LARGE SCALE GENOMIC DNA]</scope>
</reference>
<dbReference type="AlphaFoldDB" id="A0A1F5Z2D8"/>
<evidence type="ECO:0000256" key="4">
    <source>
        <dbReference type="ARBA" id="ARBA00022989"/>
    </source>
</evidence>
<evidence type="ECO:0000313" key="8">
    <source>
        <dbReference type="Proteomes" id="UP000179129"/>
    </source>
</evidence>
<dbReference type="PANTHER" id="PTHR30250">
    <property type="entry name" value="PST FAMILY PREDICTED COLANIC ACID TRANSPORTER"/>
    <property type="match status" value="1"/>
</dbReference>
<feature type="transmembrane region" description="Helical" evidence="6">
    <location>
        <begin position="107"/>
        <end position="127"/>
    </location>
</feature>
<dbReference type="InterPro" id="IPR050833">
    <property type="entry name" value="Poly_Biosynth_Transport"/>
</dbReference>
<evidence type="ECO:0000313" key="7">
    <source>
        <dbReference type="EMBL" id="OGG06611.1"/>
    </source>
</evidence>
<dbReference type="PANTHER" id="PTHR30250:SF27">
    <property type="entry name" value="POLYSACCHARIDE BIOSYNTHESIS PROTEIN"/>
    <property type="match status" value="1"/>
</dbReference>
<dbReference type="Proteomes" id="UP000179129">
    <property type="component" value="Unassembled WGS sequence"/>
</dbReference>
<evidence type="ECO:0000256" key="5">
    <source>
        <dbReference type="ARBA" id="ARBA00023136"/>
    </source>
</evidence>
<feature type="transmembrane region" description="Helical" evidence="6">
    <location>
        <begin position="191"/>
        <end position="214"/>
    </location>
</feature>
<protein>
    <submittedName>
        <fullName evidence="7">Uncharacterized protein</fullName>
    </submittedName>
</protein>